<keyword evidence="1" id="KW-0472">Membrane</keyword>
<evidence type="ECO:0000313" key="2">
    <source>
        <dbReference type="EMBL" id="KAE9407022.1"/>
    </source>
</evidence>
<sequence length="235" mass="24510">MPSAISVSTVKQAFGEAGVVPDVTTSFSPVALLDVAYTSANSPIYVNPGGNLTTPQTENIPSFWLTYNNASLVNETFVLAMVDPDAPTPQNKSLAQIRHLILGDLHLEGSASSGTALLVNSTPALSDYISPGPPNGSDPHRYTLLLYVQPSGFQQIAPTLVNASTPITSFNLTSFVEVVGLGTPIAGTFFFEGPFNGSTTSAESQKNGVMERNIGTGLRVGVAIVIGAALVLIML</sequence>
<dbReference type="OrthoDB" id="275748at2759"/>
<evidence type="ECO:0000313" key="3">
    <source>
        <dbReference type="Proteomes" id="UP000799118"/>
    </source>
</evidence>
<reference evidence="2" key="1">
    <citation type="journal article" date="2019" name="Environ. Microbiol.">
        <title>Fungal ecological strategies reflected in gene transcription - a case study of two litter decomposers.</title>
        <authorList>
            <person name="Barbi F."/>
            <person name="Kohler A."/>
            <person name="Barry K."/>
            <person name="Baskaran P."/>
            <person name="Daum C."/>
            <person name="Fauchery L."/>
            <person name="Ihrmark K."/>
            <person name="Kuo A."/>
            <person name="LaButti K."/>
            <person name="Lipzen A."/>
            <person name="Morin E."/>
            <person name="Grigoriev I.V."/>
            <person name="Henrissat B."/>
            <person name="Lindahl B."/>
            <person name="Martin F."/>
        </authorList>
    </citation>
    <scope>NUCLEOTIDE SEQUENCE</scope>
    <source>
        <strain evidence="2">JB14</strain>
    </source>
</reference>
<dbReference type="InterPro" id="IPR036610">
    <property type="entry name" value="PEBP-like_sf"/>
</dbReference>
<dbReference type="Gene3D" id="3.90.280.10">
    <property type="entry name" value="PEBP-like"/>
    <property type="match status" value="1"/>
</dbReference>
<dbReference type="AlphaFoldDB" id="A0A6A4I4Z8"/>
<proteinExistence type="predicted"/>
<dbReference type="PANTHER" id="PTHR11362">
    <property type="entry name" value="PHOSPHATIDYLETHANOLAMINE-BINDING PROTEIN"/>
    <property type="match status" value="1"/>
</dbReference>
<organism evidence="2 3">
    <name type="scientific">Gymnopus androsaceus JB14</name>
    <dbReference type="NCBI Taxonomy" id="1447944"/>
    <lineage>
        <taxon>Eukaryota</taxon>
        <taxon>Fungi</taxon>
        <taxon>Dikarya</taxon>
        <taxon>Basidiomycota</taxon>
        <taxon>Agaricomycotina</taxon>
        <taxon>Agaricomycetes</taxon>
        <taxon>Agaricomycetidae</taxon>
        <taxon>Agaricales</taxon>
        <taxon>Marasmiineae</taxon>
        <taxon>Omphalotaceae</taxon>
        <taxon>Gymnopus</taxon>
    </lineage>
</organism>
<dbReference type="InterPro" id="IPR008914">
    <property type="entry name" value="PEBP"/>
</dbReference>
<dbReference type="SUPFAM" id="SSF49777">
    <property type="entry name" value="PEBP-like"/>
    <property type="match status" value="1"/>
</dbReference>
<dbReference type="Pfam" id="PF01161">
    <property type="entry name" value="PBP"/>
    <property type="match status" value="1"/>
</dbReference>
<dbReference type="PANTHER" id="PTHR11362:SF82">
    <property type="entry name" value="PHOSPHATIDYLETHANOLAMINE-BINDING PROTEIN 4"/>
    <property type="match status" value="1"/>
</dbReference>
<keyword evidence="3" id="KW-1185">Reference proteome</keyword>
<keyword evidence="1" id="KW-0812">Transmembrane</keyword>
<keyword evidence="1" id="KW-1133">Transmembrane helix</keyword>
<protein>
    <submittedName>
        <fullName evidence="2">PEBP-like protein</fullName>
    </submittedName>
</protein>
<dbReference type="Proteomes" id="UP000799118">
    <property type="component" value="Unassembled WGS sequence"/>
</dbReference>
<gene>
    <name evidence="2" type="ORF">BT96DRAFT_810032</name>
</gene>
<name>A0A6A4I4Z8_9AGAR</name>
<feature type="transmembrane region" description="Helical" evidence="1">
    <location>
        <begin position="216"/>
        <end position="234"/>
    </location>
</feature>
<dbReference type="CDD" id="cd00866">
    <property type="entry name" value="PEBP_euk"/>
    <property type="match status" value="1"/>
</dbReference>
<dbReference type="InterPro" id="IPR035810">
    <property type="entry name" value="PEBP_euk"/>
</dbReference>
<evidence type="ECO:0000256" key="1">
    <source>
        <dbReference type="SAM" id="Phobius"/>
    </source>
</evidence>
<dbReference type="EMBL" id="ML769398">
    <property type="protein sequence ID" value="KAE9407022.1"/>
    <property type="molecule type" value="Genomic_DNA"/>
</dbReference>
<accession>A0A6A4I4Z8</accession>